<dbReference type="InterPro" id="IPR001708">
    <property type="entry name" value="YidC/ALB3/OXA1/COX18"/>
</dbReference>
<evidence type="ECO:0000256" key="9">
    <source>
        <dbReference type="ARBA" id="ARBA00031538"/>
    </source>
</evidence>
<dbReference type="Pfam" id="PF02096">
    <property type="entry name" value="60KD_IMP"/>
    <property type="match status" value="1"/>
</dbReference>
<dbReference type="PANTHER" id="PTHR12428">
    <property type="entry name" value="OXA1"/>
    <property type="match status" value="1"/>
</dbReference>
<dbReference type="InterPro" id="IPR028055">
    <property type="entry name" value="YidC/Oxa/ALB_C"/>
</dbReference>
<dbReference type="NCBIfam" id="TIGR03592">
    <property type="entry name" value="yidC_oxa1_cterm"/>
    <property type="match status" value="1"/>
</dbReference>
<evidence type="ECO:0000256" key="2">
    <source>
        <dbReference type="ARBA" id="ARBA00010527"/>
    </source>
</evidence>
<dbReference type="PANTHER" id="PTHR12428:SF65">
    <property type="entry name" value="CYTOCHROME C OXIDASE ASSEMBLY PROTEIN COX18, MITOCHONDRIAL"/>
    <property type="match status" value="1"/>
</dbReference>
<evidence type="ECO:0000256" key="6">
    <source>
        <dbReference type="ARBA" id="ARBA00023136"/>
    </source>
</evidence>
<feature type="transmembrane region" description="Helical" evidence="13">
    <location>
        <begin position="12"/>
        <end position="36"/>
    </location>
</feature>
<sequence>MVHTVLEGLAALLHSMPAAVIVATVLLRAAMLPLSVRAYRAERVRSRLAPQLAALREQHATEPVILAEKTTALLRAEGSGPFAGLLPALAQAPFIWMLYRQFTAPGMHGHTFLGADLTFRLVGHPAVLVGWLVVAALAGIALVNVRQLPAGAPSLVRVLPFGTVAVAAFAPLAAGLYLVTSGLWTTVERWWFRRARDR</sequence>
<protein>
    <recommendedName>
        <fullName evidence="3">Membrane protein insertase YidC</fullName>
    </recommendedName>
    <alternativeName>
        <fullName evidence="11">Foldase YidC</fullName>
    </alternativeName>
    <alternativeName>
        <fullName evidence="10">Membrane integrase YidC</fullName>
    </alternativeName>
    <alternativeName>
        <fullName evidence="9">Membrane protein YidC</fullName>
    </alternativeName>
</protein>
<feature type="transmembrane region" description="Helical" evidence="13">
    <location>
        <begin position="155"/>
        <end position="179"/>
    </location>
</feature>
<name>A0ABY5Z961_9ACTN</name>
<accession>A0ABY5Z961</accession>
<evidence type="ECO:0000256" key="1">
    <source>
        <dbReference type="ARBA" id="ARBA00004141"/>
    </source>
</evidence>
<evidence type="ECO:0000256" key="5">
    <source>
        <dbReference type="ARBA" id="ARBA00022989"/>
    </source>
</evidence>
<proteinExistence type="inferred from homology"/>
<evidence type="ECO:0000256" key="8">
    <source>
        <dbReference type="ARBA" id="ARBA00026028"/>
    </source>
</evidence>
<keyword evidence="6 13" id="KW-0472">Membrane</keyword>
<organism evidence="15 16">
    <name type="scientific">Dactylosporangium roseum</name>
    <dbReference type="NCBI Taxonomy" id="47989"/>
    <lineage>
        <taxon>Bacteria</taxon>
        <taxon>Bacillati</taxon>
        <taxon>Actinomycetota</taxon>
        <taxon>Actinomycetes</taxon>
        <taxon>Micromonosporales</taxon>
        <taxon>Micromonosporaceae</taxon>
        <taxon>Dactylosporangium</taxon>
    </lineage>
</organism>
<dbReference type="EMBL" id="CP073721">
    <property type="protein sequence ID" value="UWZ38615.1"/>
    <property type="molecule type" value="Genomic_DNA"/>
</dbReference>
<keyword evidence="4 12" id="KW-0812">Transmembrane</keyword>
<feature type="transmembrane region" description="Helical" evidence="13">
    <location>
        <begin position="122"/>
        <end position="143"/>
    </location>
</feature>
<keyword evidence="5 13" id="KW-1133">Transmembrane helix</keyword>
<dbReference type="Proteomes" id="UP001058271">
    <property type="component" value="Chromosome"/>
</dbReference>
<evidence type="ECO:0000256" key="7">
    <source>
        <dbReference type="ARBA" id="ARBA00025034"/>
    </source>
</evidence>
<dbReference type="RefSeq" id="WP_260727988.1">
    <property type="nucleotide sequence ID" value="NZ_BAAABS010000023.1"/>
</dbReference>
<gene>
    <name evidence="15" type="primary">yidC</name>
    <name evidence="15" type="ORF">Drose_10470</name>
</gene>
<keyword evidence="16" id="KW-1185">Reference proteome</keyword>
<evidence type="ECO:0000256" key="13">
    <source>
        <dbReference type="SAM" id="Phobius"/>
    </source>
</evidence>
<feature type="domain" description="Membrane insertase YidC/Oxa/ALB C-terminal" evidence="14">
    <location>
        <begin position="18"/>
        <end position="193"/>
    </location>
</feature>
<reference evidence="15" key="1">
    <citation type="submission" date="2021-04" db="EMBL/GenBank/DDBJ databases">
        <title>Biosynthetic gene clusters of Dactylosporangioum roseum.</title>
        <authorList>
            <person name="Hartkoorn R.C."/>
            <person name="Beaudoing E."/>
            <person name="Hot D."/>
            <person name="Moureu S."/>
        </authorList>
    </citation>
    <scope>NUCLEOTIDE SEQUENCE</scope>
    <source>
        <strain evidence="15">NRRL B-16295</strain>
    </source>
</reference>
<comment type="similarity">
    <text evidence="2">Belongs to the OXA1/ALB3/YidC family. Type 1 subfamily.</text>
</comment>
<evidence type="ECO:0000256" key="11">
    <source>
        <dbReference type="ARBA" id="ARBA00033342"/>
    </source>
</evidence>
<evidence type="ECO:0000256" key="4">
    <source>
        <dbReference type="ARBA" id="ARBA00022692"/>
    </source>
</evidence>
<comment type="subunit">
    <text evidence="8">Interacts with the Sec translocase complex via SecD. Specifically interacts with transmembrane segments of nascent integral membrane proteins during membrane integration.</text>
</comment>
<evidence type="ECO:0000256" key="3">
    <source>
        <dbReference type="ARBA" id="ARBA00015325"/>
    </source>
</evidence>
<evidence type="ECO:0000259" key="14">
    <source>
        <dbReference type="Pfam" id="PF02096"/>
    </source>
</evidence>
<comment type="subcellular location">
    <subcellularLocation>
        <location evidence="1 12">Membrane</location>
        <topology evidence="1 12">Multi-pass membrane protein</topology>
    </subcellularLocation>
</comment>
<evidence type="ECO:0000256" key="10">
    <source>
        <dbReference type="ARBA" id="ARBA00033245"/>
    </source>
</evidence>
<evidence type="ECO:0000256" key="12">
    <source>
        <dbReference type="RuleBase" id="RU003945"/>
    </source>
</evidence>
<comment type="function">
    <text evidence="7">Required for the insertion and/or proper folding and/or complex formation of integral membrane proteins into the membrane. Involved in integration of membrane proteins that insert both dependently and independently of the Sec translocase complex, as well as at least some lipoproteins. Aids folding of multispanning membrane proteins.</text>
</comment>
<evidence type="ECO:0000313" key="16">
    <source>
        <dbReference type="Proteomes" id="UP001058271"/>
    </source>
</evidence>
<evidence type="ECO:0000313" key="15">
    <source>
        <dbReference type="EMBL" id="UWZ38615.1"/>
    </source>
</evidence>